<comment type="caution">
    <text evidence="1">The sequence shown here is derived from an EMBL/GenBank/DDBJ whole genome shotgun (WGS) entry which is preliminary data.</text>
</comment>
<keyword evidence="1" id="KW-0969">Cilium</keyword>
<accession>A0A8X6QFF2</accession>
<feature type="non-terminal residue" evidence="1">
    <location>
        <position position="1"/>
    </location>
</feature>
<keyword evidence="1" id="KW-0282">Flagellum</keyword>
<dbReference type="EMBL" id="BMAW01030424">
    <property type="protein sequence ID" value="GFU16346.1"/>
    <property type="molecule type" value="Genomic_DNA"/>
</dbReference>
<feature type="non-terminal residue" evidence="1">
    <location>
        <position position="90"/>
    </location>
</feature>
<evidence type="ECO:0000313" key="1">
    <source>
        <dbReference type="EMBL" id="GFU16346.1"/>
    </source>
</evidence>
<dbReference type="OrthoDB" id="6252103at2759"/>
<name>A0A8X6QFF2_NEPPI</name>
<sequence>NNLRIWKVDFKSRRVTPTNAAIGRIRREIKCIDIDLSDSYLYCGTASGDILKLQIMLKESEHLAYEAKLLSCLTRVIKKEIPGDIPLYSG</sequence>
<organism evidence="1 2">
    <name type="scientific">Nephila pilipes</name>
    <name type="common">Giant wood spider</name>
    <name type="synonym">Nephila maculata</name>
    <dbReference type="NCBI Taxonomy" id="299642"/>
    <lineage>
        <taxon>Eukaryota</taxon>
        <taxon>Metazoa</taxon>
        <taxon>Ecdysozoa</taxon>
        <taxon>Arthropoda</taxon>
        <taxon>Chelicerata</taxon>
        <taxon>Arachnida</taxon>
        <taxon>Araneae</taxon>
        <taxon>Araneomorphae</taxon>
        <taxon>Entelegynae</taxon>
        <taxon>Araneoidea</taxon>
        <taxon>Nephilidae</taxon>
        <taxon>Nephila</taxon>
    </lineage>
</organism>
<keyword evidence="2" id="KW-1185">Reference proteome</keyword>
<dbReference type="Proteomes" id="UP000887013">
    <property type="component" value="Unassembled WGS sequence"/>
</dbReference>
<proteinExistence type="predicted"/>
<keyword evidence="1" id="KW-0966">Cell projection</keyword>
<evidence type="ECO:0000313" key="2">
    <source>
        <dbReference type="Proteomes" id="UP000887013"/>
    </source>
</evidence>
<reference evidence="1" key="1">
    <citation type="submission" date="2020-08" db="EMBL/GenBank/DDBJ databases">
        <title>Multicomponent nature underlies the extraordinary mechanical properties of spider dragline silk.</title>
        <authorList>
            <person name="Kono N."/>
            <person name="Nakamura H."/>
            <person name="Mori M."/>
            <person name="Yoshida Y."/>
            <person name="Ohtoshi R."/>
            <person name="Malay A.D."/>
            <person name="Moran D.A.P."/>
            <person name="Tomita M."/>
            <person name="Numata K."/>
            <person name="Arakawa K."/>
        </authorList>
    </citation>
    <scope>NUCLEOTIDE SEQUENCE</scope>
</reference>
<protein>
    <submittedName>
        <fullName evidence="1">Cilia-and flagella-associated protein 52</fullName>
    </submittedName>
</protein>
<dbReference type="AlphaFoldDB" id="A0A8X6QFF2"/>
<gene>
    <name evidence="1" type="primary">NCL1_18277</name>
    <name evidence="1" type="ORF">NPIL_280431</name>
</gene>